<comment type="similarity">
    <text evidence="1">Belongs to the peptidase S33 family.</text>
</comment>
<evidence type="ECO:0000313" key="7">
    <source>
        <dbReference type="Proteomes" id="UP000054771"/>
    </source>
</evidence>
<dbReference type="STRING" id="454130.A0A0U5FTU1"/>
<dbReference type="InterPro" id="IPR010497">
    <property type="entry name" value="Epoxide_hydro_N"/>
</dbReference>
<dbReference type="InterPro" id="IPR016292">
    <property type="entry name" value="Epoxide_hydrolase"/>
</dbReference>
<dbReference type="PANTHER" id="PTHR21661">
    <property type="entry name" value="EPOXIDE HYDROLASE 1-RELATED"/>
    <property type="match status" value="1"/>
</dbReference>
<proteinExistence type="inferred from homology"/>
<feature type="active site" description="Proton acceptor" evidence="4">
    <location>
        <position position="370"/>
    </location>
</feature>
<accession>A0A0U5FTU1</accession>
<feature type="active site" description="Nucleophile" evidence="4">
    <location>
        <position position="179"/>
    </location>
</feature>
<dbReference type="PANTHER" id="PTHR21661:SF35">
    <property type="entry name" value="EPOXIDE HYDROLASE"/>
    <property type="match status" value="1"/>
</dbReference>
<feature type="active site" description="Proton donor" evidence="4">
    <location>
        <position position="313"/>
    </location>
</feature>
<keyword evidence="3" id="KW-0378">Hydrolase</keyword>
<evidence type="ECO:0000256" key="3">
    <source>
        <dbReference type="ARBA" id="ARBA00022801"/>
    </source>
</evidence>
<dbReference type="Pfam" id="PF06441">
    <property type="entry name" value="EHN"/>
    <property type="match status" value="1"/>
</dbReference>
<sequence length="405" mass="45452">MSPVPFQINVPDADIERLHQKLDAATFPDELGSAGWDMGVPLDSIKRLTAYWRSGFDWREQETKLNTQFKQFTVPVPVDGYDDLEIHYLHHTSQIPGAIPLLFIHGWPGSFIEATKIIPLLTSGDDGKPAFSVIAPSLPNFGFSSLVKKRGFGLKQYAEALHNLMTNLGYKEYVIQGGDWGSFIARTMAQKYPNHTKAIHLNFIPMRFPMPWQNPLFFLQNLLPIPFSPARKSYLGSVFNYLTKGSGYMLQQSTRPQTLGYALHDSPVALLSWIYDKLHSWTDGYPWTDDEILTWVSIYLFSAAGPAASLRIYYETSEDGTLQESISKAAPAGVKVGVAQFKEEIMRYPLSWTSLLGDVVRATEFPTGGHFAAWEVPELLVDDLRELFGKDGQAYGVVKEKDGFA</sequence>
<dbReference type="InterPro" id="IPR029058">
    <property type="entry name" value="AB_hydrolase_fold"/>
</dbReference>
<dbReference type="Proteomes" id="UP000054771">
    <property type="component" value="Unassembled WGS sequence"/>
</dbReference>
<dbReference type="InterPro" id="IPR000639">
    <property type="entry name" value="Epox_hydrolase-like"/>
</dbReference>
<dbReference type="AlphaFoldDB" id="A0A0U5FTU1"/>
<dbReference type="GO" id="GO:0004301">
    <property type="term" value="F:epoxide hydrolase activity"/>
    <property type="evidence" value="ECO:0007669"/>
    <property type="project" value="TreeGrafter"/>
</dbReference>
<evidence type="ECO:0000256" key="2">
    <source>
        <dbReference type="ARBA" id="ARBA00022797"/>
    </source>
</evidence>
<keyword evidence="2" id="KW-0058">Aromatic hydrocarbons catabolism</keyword>
<name>A0A0U5FTU1_ASPCI</name>
<dbReference type="OrthoDB" id="7130006at2759"/>
<evidence type="ECO:0000256" key="1">
    <source>
        <dbReference type="ARBA" id="ARBA00010088"/>
    </source>
</evidence>
<evidence type="ECO:0000313" key="6">
    <source>
        <dbReference type="EMBL" id="CEL02678.1"/>
    </source>
</evidence>
<dbReference type="PRINTS" id="PR00412">
    <property type="entry name" value="EPOXHYDRLASE"/>
</dbReference>
<evidence type="ECO:0000259" key="5">
    <source>
        <dbReference type="Pfam" id="PF06441"/>
    </source>
</evidence>
<dbReference type="PIRSF" id="PIRSF001112">
    <property type="entry name" value="Epoxide_hydrolase"/>
    <property type="match status" value="1"/>
</dbReference>
<gene>
    <name evidence="6" type="ORF">ASPCAL03844</name>
</gene>
<evidence type="ECO:0000256" key="4">
    <source>
        <dbReference type="PIRSR" id="PIRSR001112-1"/>
    </source>
</evidence>
<dbReference type="EMBL" id="CDMC01000003">
    <property type="protein sequence ID" value="CEL02678.1"/>
    <property type="molecule type" value="Genomic_DNA"/>
</dbReference>
<protein>
    <recommendedName>
        <fullName evidence="5">Epoxide hydrolase N-terminal domain-containing protein</fullName>
    </recommendedName>
</protein>
<organism evidence="6 7">
    <name type="scientific">Aspergillus calidoustus</name>
    <dbReference type="NCBI Taxonomy" id="454130"/>
    <lineage>
        <taxon>Eukaryota</taxon>
        <taxon>Fungi</taxon>
        <taxon>Dikarya</taxon>
        <taxon>Ascomycota</taxon>
        <taxon>Pezizomycotina</taxon>
        <taxon>Eurotiomycetes</taxon>
        <taxon>Eurotiomycetidae</taxon>
        <taxon>Eurotiales</taxon>
        <taxon>Aspergillaceae</taxon>
        <taxon>Aspergillus</taxon>
        <taxon>Aspergillus subgen. Nidulantes</taxon>
    </lineage>
</organism>
<feature type="domain" description="Epoxide hydrolase N-terminal" evidence="5">
    <location>
        <begin position="4"/>
        <end position="113"/>
    </location>
</feature>
<dbReference type="OMA" id="TRIYYEF"/>
<keyword evidence="7" id="KW-1185">Reference proteome</keyword>
<dbReference type="GO" id="GO:0097176">
    <property type="term" value="P:epoxide metabolic process"/>
    <property type="evidence" value="ECO:0007669"/>
    <property type="project" value="TreeGrafter"/>
</dbReference>
<dbReference type="SUPFAM" id="SSF53474">
    <property type="entry name" value="alpha/beta-Hydrolases"/>
    <property type="match status" value="1"/>
</dbReference>
<dbReference type="Gene3D" id="3.40.50.1820">
    <property type="entry name" value="alpha/beta hydrolase"/>
    <property type="match status" value="1"/>
</dbReference>
<reference evidence="7" key="1">
    <citation type="journal article" date="2016" name="Genome Announc.">
        <title>Draft genome sequences of fungus Aspergillus calidoustus.</title>
        <authorList>
            <person name="Horn F."/>
            <person name="Linde J."/>
            <person name="Mattern D.J."/>
            <person name="Walther G."/>
            <person name="Guthke R."/>
            <person name="Scherlach K."/>
            <person name="Martin K."/>
            <person name="Brakhage A.A."/>
            <person name="Petzke L."/>
            <person name="Valiante V."/>
        </authorList>
    </citation>
    <scope>NUCLEOTIDE SEQUENCE [LARGE SCALE GENOMIC DNA]</scope>
    <source>
        <strain evidence="7">SF006504</strain>
    </source>
</reference>